<keyword evidence="3" id="KW-1185">Reference proteome</keyword>
<dbReference type="KEGG" id="tped:TPE_1036"/>
<dbReference type="PATRIC" id="fig|1291379.3.peg.1036"/>
<evidence type="ECO:0000256" key="1">
    <source>
        <dbReference type="SAM" id="MobiDB-lite"/>
    </source>
</evidence>
<reference evidence="2 3" key="1">
    <citation type="journal article" date="2013" name="PLoS ONE">
        <title>Genome-Wide Relatedness of Treponema pedis, from Gingiva and Necrotic Skin Lesions of Pigs, with the Human Oral Pathogen Treponema denticola.</title>
        <authorList>
            <person name="Svartstrom O."/>
            <person name="Mushtaq M."/>
            <person name="Pringle M."/>
            <person name="Segerman B."/>
        </authorList>
    </citation>
    <scope>NUCLEOTIDE SEQUENCE [LARGE SCALE GENOMIC DNA]</scope>
    <source>
        <strain evidence="2">T A4</strain>
    </source>
</reference>
<name>S5ZZ80_9SPIR</name>
<evidence type="ECO:0000313" key="3">
    <source>
        <dbReference type="Proteomes" id="UP000015620"/>
    </source>
</evidence>
<protein>
    <submittedName>
        <fullName evidence="2">Uncharacterized protein</fullName>
    </submittedName>
</protein>
<dbReference type="AlphaFoldDB" id="S5ZZ80"/>
<feature type="compositionally biased region" description="Basic and acidic residues" evidence="1">
    <location>
        <begin position="74"/>
        <end position="84"/>
    </location>
</feature>
<dbReference type="Proteomes" id="UP000015620">
    <property type="component" value="Chromosome"/>
</dbReference>
<dbReference type="HOGENOM" id="CLU_2412298_0_0_12"/>
<sequence length="92" mass="10165">MILDVAAVMLFKPVLNTIRYNPKPRAPDKKNNGICLAVNGRLKLLNLPIIKRTILAIEHLRNPKTSAPKCPKANLEKGKDEAKKTLAAKANK</sequence>
<dbReference type="EMBL" id="CP004120">
    <property type="protein sequence ID" value="AGT43533.1"/>
    <property type="molecule type" value="Genomic_DNA"/>
</dbReference>
<feature type="region of interest" description="Disordered" evidence="1">
    <location>
        <begin position="64"/>
        <end position="92"/>
    </location>
</feature>
<evidence type="ECO:0000313" key="2">
    <source>
        <dbReference type="EMBL" id="AGT43533.1"/>
    </source>
</evidence>
<proteinExistence type="predicted"/>
<accession>S5ZZ80</accession>
<organism evidence="2 3">
    <name type="scientific">Treponema pedis str. T A4</name>
    <dbReference type="NCBI Taxonomy" id="1291379"/>
    <lineage>
        <taxon>Bacteria</taxon>
        <taxon>Pseudomonadati</taxon>
        <taxon>Spirochaetota</taxon>
        <taxon>Spirochaetia</taxon>
        <taxon>Spirochaetales</taxon>
        <taxon>Treponemataceae</taxon>
        <taxon>Treponema</taxon>
    </lineage>
</organism>
<gene>
    <name evidence="2" type="ORF">TPE_1036</name>
</gene>